<reference evidence="2" key="1">
    <citation type="submission" date="2016-05" db="EMBL/GenBank/DDBJ databases">
        <title>Draft genome of Corynebacterium afermentans subsp. afermentans LCDC 88199T.</title>
        <authorList>
            <person name="Bernier A.-M."/>
            <person name="Bernard K."/>
        </authorList>
    </citation>
    <scope>NUCLEOTIDE SEQUENCE [LARGE SCALE GENOMIC DNA]</scope>
    <source>
        <strain evidence="2">NML01-0328</strain>
    </source>
</reference>
<sequence length="104" mass="12229">MKKYLLVEMPDFSVWRVPTQIIADSRIAYHVGRYGTDREQAKAKTEQLFAEHPFYIEDWAANNMDWEEVKAHAVQVKVGEMDYQEGWINGHKNLTDNEEQKDVV</sequence>
<evidence type="ECO:0000313" key="2">
    <source>
        <dbReference type="Proteomes" id="UP000078003"/>
    </source>
</evidence>
<dbReference type="AlphaFoldDB" id="A0A1A9RB90"/>
<gene>
    <name evidence="1" type="ORF">A7P85_08690</name>
</gene>
<name>A0A1A9RB90_EIKCO</name>
<dbReference type="Proteomes" id="UP000078003">
    <property type="component" value="Unassembled WGS sequence"/>
</dbReference>
<comment type="caution">
    <text evidence="1">The sequence shown here is derived from an EMBL/GenBank/DDBJ whole genome shotgun (WGS) entry which is preliminary data.</text>
</comment>
<proteinExistence type="predicted"/>
<organism evidence="1 2">
    <name type="scientific">Eikenella corrodens</name>
    <dbReference type="NCBI Taxonomy" id="539"/>
    <lineage>
        <taxon>Bacteria</taxon>
        <taxon>Pseudomonadati</taxon>
        <taxon>Pseudomonadota</taxon>
        <taxon>Betaproteobacteria</taxon>
        <taxon>Neisseriales</taxon>
        <taxon>Neisseriaceae</taxon>
        <taxon>Eikenella</taxon>
    </lineage>
</organism>
<protein>
    <submittedName>
        <fullName evidence="1">Uncharacterized protein</fullName>
    </submittedName>
</protein>
<evidence type="ECO:0000313" key="1">
    <source>
        <dbReference type="EMBL" id="OAM15248.1"/>
    </source>
</evidence>
<accession>A0A1A9RB90</accession>
<dbReference type="RefSeq" id="WP_064104671.1">
    <property type="nucleotide sequence ID" value="NZ_LXSF01000012.1"/>
</dbReference>
<dbReference type="EMBL" id="LXSF01000012">
    <property type="protein sequence ID" value="OAM15248.1"/>
    <property type="molecule type" value="Genomic_DNA"/>
</dbReference>